<dbReference type="Proteomes" id="UP001220530">
    <property type="component" value="Chromosome"/>
</dbReference>
<dbReference type="PANTHER" id="PTHR42760:SF129">
    <property type="entry name" value="OXIDOREDUCTASE"/>
    <property type="match status" value="1"/>
</dbReference>
<name>A0ABY7YLZ1_9HYPH</name>
<sequence length="251" mass="26412">MNTYDFNDRVAIVTGGGQGIGFTVAQRILASGGKVAVWDIDTALLDKLAENLGVGPDRLLGLNVNIADLSAVREGVTAVLEKFGKIDVLINNAAIVGPNAPTWKYPPEAFNDVVQIGLIGTFNVCHAVVPHLIAQNYGRIVNVSSVAGKEGNPNAPAYSSTKAGVLALTKSLGKELAGYDIAVNAVTPAVAKTTMAMSQDPDFLKMILSKIPRGRMLELSEAASMICWLATKENSFTTASTFDLSGGRATY</sequence>
<keyword evidence="4" id="KW-1185">Reference proteome</keyword>
<dbReference type="SUPFAM" id="SSF51735">
    <property type="entry name" value="NAD(P)-binding Rossmann-fold domains"/>
    <property type="match status" value="1"/>
</dbReference>
<dbReference type="InterPro" id="IPR020904">
    <property type="entry name" value="Sc_DH/Rdtase_CS"/>
</dbReference>
<dbReference type="CDD" id="cd05233">
    <property type="entry name" value="SDR_c"/>
    <property type="match status" value="1"/>
</dbReference>
<dbReference type="RefSeq" id="WP_282218735.1">
    <property type="nucleotide sequence ID" value="NZ_CP118246.1"/>
</dbReference>
<evidence type="ECO:0000313" key="3">
    <source>
        <dbReference type="EMBL" id="WDR02330.1"/>
    </source>
</evidence>
<proteinExistence type="inferred from homology"/>
<evidence type="ECO:0000256" key="1">
    <source>
        <dbReference type="ARBA" id="ARBA00006484"/>
    </source>
</evidence>
<dbReference type="Gene3D" id="3.40.50.720">
    <property type="entry name" value="NAD(P)-binding Rossmann-like Domain"/>
    <property type="match status" value="1"/>
</dbReference>
<accession>A0ABY7YLZ1</accession>
<dbReference type="InterPro" id="IPR002347">
    <property type="entry name" value="SDR_fam"/>
</dbReference>
<evidence type="ECO:0000313" key="4">
    <source>
        <dbReference type="Proteomes" id="UP001220530"/>
    </source>
</evidence>
<dbReference type="EMBL" id="CP118246">
    <property type="protein sequence ID" value="WDR02330.1"/>
    <property type="molecule type" value="Genomic_DNA"/>
</dbReference>
<dbReference type="PROSITE" id="PS00061">
    <property type="entry name" value="ADH_SHORT"/>
    <property type="match status" value="1"/>
</dbReference>
<dbReference type="PANTHER" id="PTHR42760">
    <property type="entry name" value="SHORT-CHAIN DEHYDROGENASES/REDUCTASES FAMILY MEMBER"/>
    <property type="match status" value="1"/>
</dbReference>
<organism evidence="3 4">
    <name type="scientific">Devosia algicola</name>
    <dbReference type="NCBI Taxonomy" id="3026418"/>
    <lineage>
        <taxon>Bacteria</taxon>
        <taxon>Pseudomonadati</taxon>
        <taxon>Pseudomonadota</taxon>
        <taxon>Alphaproteobacteria</taxon>
        <taxon>Hyphomicrobiales</taxon>
        <taxon>Devosiaceae</taxon>
        <taxon>Devosia</taxon>
    </lineage>
</organism>
<reference evidence="3 4" key="1">
    <citation type="submission" date="2023-02" db="EMBL/GenBank/DDBJ databases">
        <title>Devosia algicola sp. nov., isolated from the phycosphere of marine algae.</title>
        <authorList>
            <person name="Kim J.M."/>
            <person name="Lee J.K."/>
            <person name="Choi B.J."/>
            <person name="Bayburt H."/>
            <person name="Jeon C.O."/>
        </authorList>
    </citation>
    <scope>NUCLEOTIDE SEQUENCE [LARGE SCALE GENOMIC DNA]</scope>
    <source>
        <strain evidence="3 4">G20-9</strain>
    </source>
</reference>
<dbReference type="InterPro" id="IPR036291">
    <property type="entry name" value="NAD(P)-bd_dom_sf"/>
</dbReference>
<comment type="similarity">
    <text evidence="1 2">Belongs to the short-chain dehydrogenases/reductases (SDR) family.</text>
</comment>
<gene>
    <name evidence="3" type="ORF">PSQ19_17155</name>
</gene>
<evidence type="ECO:0000256" key="2">
    <source>
        <dbReference type="RuleBase" id="RU000363"/>
    </source>
</evidence>
<dbReference type="PRINTS" id="PR00081">
    <property type="entry name" value="GDHRDH"/>
</dbReference>
<dbReference type="Pfam" id="PF00106">
    <property type="entry name" value="adh_short"/>
    <property type="match status" value="1"/>
</dbReference>
<dbReference type="PRINTS" id="PR00080">
    <property type="entry name" value="SDRFAMILY"/>
</dbReference>
<protein>
    <submittedName>
        <fullName evidence="3">SDR family NAD(P)-dependent oxidoreductase</fullName>
    </submittedName>
</protein>